<protein>
    <submittedName>
        <fullName evidence="8">Organic cation transporter protein-like</fullName>
    </submittedName>
</protein>
<dbReference type="Gene3D" id="1.20.1250.20">
    <property type="entry name" value="MFS general substrate transporter like domains"/>
    <property type="match status" value="1"/>
</dbReference>
<feature type="transmembrane region" description="Helical" evidence="5">
    <location>
        <begin position="180"/>
        <end position="198"/>
    </location>
</feature>
<evidence type="ECO:0000259" key="6">
    <source>
        <dbReference type="PROSITE" id="PS50850"/>
    </source>
</evidence>
<dbReference type="AlphaFoldDB" id="A0A6J2JCN3"/>
<feature type="transmembrane region" description="Helical" evidence="5">
    <location>
        <begin position="354"/>
        <end position="375"/>
    </location>
</feature>
<dbReference type="InterPro" id="IPR020846">
    <property type="entry name" value="MFS_dom"/>
</dbReference>
<dbReference type="InterPro" id="IPR005828">
    <property type="entry name" value="MFS_sugar_transport-like"/>
</dbReference>
<feature type="domain" description="Major facilitator superfamily (MFS) profile" evidence="6">
    <location>
        <begin position="44"/>
        <end position="494"/>
    </location>
</feature>
<proteinExistence type="predicted"/>
<accession>A0A6J2JCN3</accession>
<feature type="transmembrane region" description="Helical" evidence="5">
    <location>
        <begin position="321"/>
        <end position="342"/>
    </location>
</feature>
<dbReference type="InterPro" id="IPR036259">
    <property type="entry name" value="MFS_trans_sf"/>
</dbReference>
<comment type="subcellular location">
    <subcellularLocation>
        <location evidence="1">Membrane</location>
        <topology evidence="1">Multi-pass membrane protein</topology>
    </subcellularLocation>
</comment>
<evidence type="ECO:0000256" key="4">
    <source>
        <dbReference type="ARBA" id="ARBA00023136"/>
    </source>
</evidence>
<keyword evidence="2 5" id="KW-0812">Transmembrane</keyword>
<keyword evidence="4 5" id="KW-0472">Membrane</keyword>
<dbReference type="GO" id="GO:0022857">
    <property type="term" value="F:transmembrane transporter activity"/>
    <property type="evidence" value="ECO:0007669"/>
    <property type="project" value="InterPro"/>
</dbReference>
<keyword evidence="3 5" id="KW-1133">Transmembrane helix</keyword>
<dbReference type="GeneID" id="114240755"/>
<feature type="transmembrane region" description="Helical" evidence="5">
    <location>
        <begin position="387"/>
        <end position="405"/>
    </location>
</feature>
<feature type="transmembrane region" description="Helical" evidence="5">
    <location>
        <begin position="152"/>
        <end position="174"/>
    </location>
</feature>
<evidence type="ECO:0000313" key="8">
    <source>
        <dbReference type="RefSeq" id="XP_028027206.1"/>
    </source>
</evidence>
<dbReference type="Pfam" id="PF00083">
    <property type="entry name" value="Sugar_tr"/>
    <property type="match status" value="1"/>
</dbReference>
<evidence type="ECO:0000256" key="2">
    <source>
        <dbReference type="ARBA" id="ARBA00022692"/>
    </source>
</evidence>
<dbReference type="PANTHER" id="PTHR24064">
    <property type="entry name" value="SOLUTE CARRIER FAMILY 22 MEMBER"/>
    <property type="match status" value="1"/>
</dbReference>
<feature type="transmembrane region" description="Helical" evidence="5">
    <location>
        <begin position="411"/>
        <end position="433"/>
    </location>
</feature>
<evidence type="ECO:0000256" key="5">
    <source>
        <dbReference type="SAM" id="Phobius"/>
    </source>
</evidence>
<dbReference type="PROSITE" id="PS50850">
    <property type="entry name" value="MFS"/>
    <property type="match status" value="1"/>
</dbReference>
<gene>
    <name evidence="8" type="primary">LOC114240755</name>
</gene>
<keyword evidence="7" id="KW-1185">Reference proteome</keyword>
<feature type="transmembrane region" description="Helical" evidence="5">
    <location>
        <begin position="119"/>
        <end position="140"/>
    </location>
</feature>
<dbReference type="SUPFAM" id="SSF103473">
    <property type="entry name" value="MFS general substrate transporter"/>
    <property type="match status" value="1"/>
</dbReference>
<dbReference type="KEGG" id="bman:114240755"/>
<sequence>MKMKNVFKINKKYTVNISRDEKEIYEDDYIVKSIGECGLFQISVCSIVTMTRFIGIWNCLSVLFLIPAQSFRCIHFKENGTIHPENFTCYSDCIEYEYSQEIFEETVISKFNLICDRAWLANFTQTALMFGVLAGVSTFCWMSDRFGRGKAIFLAGLTNIAFMIAIIFSTNYFMFLCFRFGIGVGSGGFLGLSSIIIAETVGASYREMGVSLGLVPDGFAQASLAAFAYYSSTWKMYLFGFTVVSILIVVLLFFVPESPRWLVANGKSDAAIEVLTKAAKINKRSPTEIENIVAQRISEIKIKESDAQYHTYFDLFRTKELAVITVSSIISLFVSGISFFGINEYISRLGSSLNIYLIVMIMGLGVTPTVPMSMVIAKRCNRRSSSAISLLITAIAMGLLIFVPADTWYSILLGVIAVAASCVTFSIQFTFVTELYPTSMRSMGFGLNTGGTKLGAMMAPFVASSKPFWVAPLIFCILPIIAIVFTLILPETKGKKLKDTLKE</sequence>
<feature type="transmembrane region" description="Helical" evidence="5">
    <location>
        <begin position="469"/>
        <end position="489"/>
    </location>
</feature>
<dbReference type="OrthoDB" id="2544694at2759"/>
<dbReference type="Proteomes" id="UP000504629">
    <property type="component" value="Unplaced"/>
</dbReference>
<reference evidence="8" key="1">
    <citation type="submission" date="2025-08" db="UniProtKB">
        <authorList>
            <consortium name="RefSeq"/>
        </authorList>
    </citation>
    <scope>IDENTIFICATION</scope>
    <source>
        <tissue evidence="8">Silk gland</tissue>
    </source>
</reference>
<feature type="transmembrane region" description="Helical" evidence="5">
    <location>
        <begin position="210"/>
        <end position="230"/>
    </location>
</feature>
<organism evidence="7 8">
    <name type="scientific">Bombyx mandarina</name>
    <name type="common">Wild silk moth</name>
    <name type="synonym">Wild silkworm</name>
    <dbReference type="NCBI Taxonomy" id="7092"/>
    <lineage>
        <taxon>Eukaryota</taxon>
        <taxon>Metazoa</taxon>
        <taxon>Ecdysozoa</taxon>
        <taxon>Arthropoda</taxon>
        <taxon>Hexapoda</taxon>
        <taxon>Insecta</taxon>
        <taxon>Pterygota</taxon>
        <taxon>Neoptera</taxon>
        <taxon>Endopterygota</taxon>
        <taxon>Lepidoptera</taxon>
        <taxon>Glossata</taxon>
        <taxon>Ditrysia</taxon>
        <taxon>Bombycoidea</taxon>
        <taxon>Bombycidae</taxon>
        <taxon>Bombycinae</taxon>
        <taxon>Bombyx</taxon>
    </lineage>
</organism>
<evidence type="ECO:0000313" key="7">
    <source>
        <dbReference type="Proteomes" id="UP000504629"/>
    </source>
</evidence>
<name>A0A6J2JCN3_BOMMA</name>
<feature type="transmembrane region" description="Helical" evidence="5">
    <location>
        <begin position="236"/>
        <end position="255"/>
    </location>
</feature>
<evidence type="ECO:0000256" key="1">
    <source>
        <dbReference type="ARBA" id="ARBA00004141"/>
    </source>
</evidence>
<dbReference type="RefSeq" id="XP_028027206.1">
    <property type="nucleotide sequence ID" value="XM_028171405.1"/>
</dbReference>
<evidence type="ECO:0000256" key="3">
    <source>
        <dbReference type="ARBA" id="ARBA00022989"/>
    </source>
</evidence>
<dbReference type="GO" id="GO:0016020">
    <property type="term" value="C:membrane"/>
    <property type="evidence" value="ECO:0007669"/>
    <property type="project" value="UniProtKB-SubCell"/>
</dbReference>